<dbReference type="EMBL" id="GBRH01200552">
    <property type="protein sequence ID" value="JAD97343.1"/>
    <property type="molecule type" value="Transcribed_RNA"/>
</dbReference>
<reference evidence="2" key="2">
    <citation type="journal article" date="2015" name="Data Brief">
        <title>Shoot transcriptome of the giant reed, Arundo donax.</title>
        <authorList>
            <person name="Barrero R.A."/>
            <person name="Guerrero F.D."/>
            <person name="Moolhuijzen P."/>
            <person name="Goolsby J.A."/>
            <person name="Tidwell J."/>
            <person name="Bellgard S.E."/>
            <person name="Bellgard M.I."/>
        </authorList>
    </citation>
    <scope>NUCLEOTIDE SEQUENCE</scope>
    <source>
        <tissue evidence="2">Shoot tissue taken approximately 20 cm above the soil surface</tissue>
    </source>
</reference>
<feature type="compositionally biased region" description="Basic and acidic residues" evidence="1">
    <location>
        <begin position="8"/>
        <end position="37"/>
    </location>
</feature>
<reference evidence="2" key="1">
    <citation type="submission" date="2014-09" db="EMBL/GenBank/DDBJ databases">
        <authorList>
            <person name="Magalhaes I.L.F."/>
            <person name="Oliveira U."/>
            <person name="Santos F.R."/>
            <person name="Vidigal T.H.D.A."/>
            <person name="Brescovit A.D."/>
            <person name="Santos A.J."/>
        </authorList>
    </citation>
    <scope>NUCLEOTIDE SEQUENCE</scope>
    <source>
        <tissue evidence="2">Shoot tissue taken approximately 20 cm above the soil surface</tissue>
    </source>
</reference>
<name>A0A0A9EEA0_ARUDO</name>
<evidence type="ECO:0000313" key="2">
    <source>
        <dbReference type="EMBL" id="JAD97343.1"/>
    </source>
</evidence>
<organism evidence="2">
    <name type="scientific">Arundo donax</name>
    <name type="common">Giant reed</name>
    <name type="synonym">Donax arundinaceus</name>
    <dbReference type="NCBI Taxonomy" id="35708"/>
    <lineage>
        <taxon>Eukaryota</taxon>
        <taxon>Viridiplantae</taxon>
        <taxon>Streptophyta</taxon>
        <taxon>Embryophyta</taxon>
        <taxon>Tracheophyta</taxon>
        <taxon>Spermatophyta</taxon>
        <taxon>Magnoliopsida</taxon>
        <taxon>Liliopsida</taxon>
        <taxon>Poales</taxon>
        <taxon>Poaceae</taxon>
        <taxon>PACMAD clade</taxon>
        <taxon>Arundinoideae</taxon>
        <taxon>Arundineae</taxon>
        <taxon>Arundo</taxon>
    </lineage>
</organism>
<sequence length="140" mass="15759">MMNYSAYRSRDNSNRNTDRASGSKERNSKRIPNKDRPSSAAPRTLVPSRRSRSSQAAALPCPALLAPCPSWRLPWPRTRRGQEPGLCCAARRHRHAQAPWSRRRTWFPRLAPASRRLREAGRLPHLAARALAEPPPPLAG</sequence>
<feature type="region of interest" description="Disordered" evidence="1">
    <location>
        <begin position="1"/>
        <end position="59"/>
    </location>
</feature>
<protein>
    <submittedName>
        <fullName evidence="2">Uncharacterized protein</fullName>
    </submittedName>
</protein>
<accession>A0A0A9EEA0</accession>
<evidence type="ECO:0000256" key="1">
    <source>
        <dbReference type="SAM" id="MobiDB-lite"/>
    </source>
</evidence>
<proteinExistence type="predicted"/>
<dbReference type="AlphaFoldDB" id="A0A0A9EEA0"/>